<reference evidence="8 9" key="1">
    <citation type="submission" date="2019-11" db="EMBL/GenBank/DDBJ databases">
        <authorList>
            <person name="Zhang J."/>
            <person name="Sun C."/>
        </authorList>
    </citation>
    <scope>NUCLEOTIDE SEQUENCE [LARGE SCALE GENOMIC DNA]</scope>
    <source>
        <strain evidence="9">sp2</strain>
    </source>
</reference>
<name>A0A6I6CV38_9GAMM</name>
<evidence type="ECO:0000256" key="4">
    <source>
        <dbReference type="ARBA" id="ARBA00023002"/>
    </source>
</evidence>
<evidence type="ECO:0000313" key="8">
    <source>
        <dbReference type="EMBL" id="QGT77919.1"/>
    </source>
</evidence>
<evidence type="ECO:0000256" key="1">
    <source>
        <dbReference type="ARBA" id="ARBA00001974"/>
    </source>
</evidence>
<dbReference type="InterPro" id="IPR036188">
    <property type="entry name" value="FAD/NAD-bd_sf"/>
</dbReference>
<dbReference type="KEGG" id="ghl:GM160_02850"/>
<dbReference type="InterPro" id="IPR050464">
    <property type="entry name" value="Zeta_carotene_desat/Oxidored"/>
</dbReference>
<dbReference type="PANTHER" id="PTHR42923:SF3">
    <property type="entry name" value="PROTOPORPHYRINOGEN OXIDASE"/>
    <property type="match status" value="1"/>
</dbReference>
<dbReference type="SUPFAM" id="SSF51905">
    <property type="entry name" value="FAD/NAD(P)-binding domain"/>
    <property type="match status" value="1"/>
</dbReference>
<dbReference type="PANTHER" id="PTHR42923">
    <property type="entry name" value="PROTOPORPHYRINOGEN OXIDASE"/>
    <property type="match status" value="1"/>
</dbReference>
<evidence type="ECO:0000259" key="7">
    <source>
        <dbReference type="Pfam" id="PF01593"/>
    </source>
</evidence>
<keyword evidence="4 8" id="KW-0560">Oxidoreductase</keyword>
<feature type="domain" description="Amine oxidase" evidence="7">
    <location>
        <begin position="25"/>
        <end position="469"/>
    </location>
</feature>
<evidence type="ECO:0000313" key="9">
    <source>
        <dbReference type="Proteomes" id="UP000427716"/>
    </source>
</evidence>
<evidence type="ECO:0000256" key="5">
    <source>
        <dbReference type="ARBA" id="ARBA00023133"/>
    </source>
</evidence>
<keyword evidence="5" id="KW-0350">Heme biosynthesis</keyword>
<dbReference type="AlphaFoldDB" id="A0A6I6CV38"/>
<evidence type="ECO:0000256" key="2">
    <source>
        <dbReference type="ARBA" id="ARBA00022630"/>
    </source>
</evidence>
<dbReference type="NCBIfam" id="TIGR00562">
    <property type="entry name" value="proto_IX_ox"/>
    <property type="match status" value="1"/>
</dbReference>
<accession>A0A6I6CV38</accession>
<evidence type="ECO:0000256" key="6">
    <source>
        <dbReference type="ARBA" id="ARBA00023444"/>
    </source>
</evidence>
<gene>
    <name evidence="8" type="primary">hemG</name>
    <name evidence="8" type="ORF">GM160_02850</name>
</gene>
<keyword evidence="9" id="KW-1185">Reference proteome</keyword>
<evidence type="ECO:0000256" key="3">
    <source>
        <dbReference type="ARBA" id="ARBA00022827"/>
    </source>
</evidence>
<proteinExistence type="predicted"/>
<keyword evidence="2" id="KW-0285">Flavoprotein</keyword>
<dbReference type="EMBL" id="CP046415">
    <property type="protein sequence ID" value="QGT77919.1"/>
    <property type="molecule type" value="Genomic_DNA"/>
</dbReference>
<dbReference type="Gene3D" id="3.50.50.60">
    <property type="entry name" value="FAD/NAD(P)-binding domain"/>
    <property type="match status" value="1"/>
</dbReference>
<dbReference type="GO" id="GO:0004729">
    <property type="term" value="F:oxygen-dependent protoporphyrinogen oxidase activity"/>
    <property type="evidence" value="ECO:0007669"/>
    <property type="project" value="UniProtKB-EC"/>
</dbReference>
<dbReference type="RefSeq" id="WP_156227970.1">
    <property type="nucleotide sequence ID" value="NZ_CP046415.1"/>
</dbReference>
<dbReference type="Gene3D" id="3.90.660.20">
    <property type="entry name" value="Protoporphyrinogen oxidase, mitochondrial, domain 2"/>
    <property type="match status" value="1"/>
</dbReference>
<keyword evidence="3" id="KW-0274">FAD</keyword>
<dbReference type="InterPro" id="IPR004572">
    <property type="entry name" value="Protoporphyrinogen_oxidase"/>
</dbReference>
<dbReference type="Proteomes" id="UP000427716">
    <property type="component" value="Chromosome"/>
</dbReference>
<dbReference type="InterPro" id="IPR002937">
    <property type="entry name" value="Amino_oxidase"/>
</dbReference>
<sequence length="473" mass="51260">MTASDHDNPASTQSTDTLIIGAGASGLAAGWALARAGHRVTVLEAGDTPGGNIQSRRDEEWQVEIGPNTLMVKPPLYHLLEALGLTEEAIFAGEAGKKRYIAKGKRMFALPTHPLKAPFNPLLGPRSIGRILREPWVRRGSGEETLAQFVERRLGRHILDYLVDPFVSGVYAGDPARLSVQAAMPRLAALEQEHGSLIRGGFAAMKRAKRERREGKEAMPREWRGKLISFPGGIQTLTDRLAAGIDATDGGTIACGRRVESLRSVEGGWRAVDQDGTTWQARRLVLATPAHVGAKLLRPLDPMLAEPLDEIVYPPVASVALGFPSGVLAHPLDGFGVLIPRREGRRTLGALFSSTLFPNRAPHGHKLITAFIGGRQDPEALGMSDTELVRQVGKDLGDLLGIEGQPVWQRVSRWERAIPQYELGHLARIERLDQALEQHPGLSLIGNWRGGIAVGDCLENGQALAKRILDGEG</sequence>
<dbReference type="EC" id="1.3.3.4" evidence="8"/>
<organism evidence="8 9">
    <name type="scientific">Guyparkeria halophila</name>
    <dbReference type="NCBI Taxonomy" id="47960"/>
    <lineage>
        <taxon>Bacteria</taxon>
        <taxon>Pseudomonadati</taxon>
        <taxon>Pseudomonadota</taxon>
        <taxon>Gammaproteobacteria</taxon>
        <taxon>Chromatiales</taxon>
        <taxon>Thioalkalibacteraceae</taxon>
        <taxon>Guyparkeria</taxon>
    </lineage>
</organism>
<comment type="pathway">
    <text evidence="6">Porphyrin-containing compound metabolism.</text>
</comment>
<protein>
    <submittedName>
        <fullName evidence="8">Protoporphyrinogen oxidase</fullName>
        <ecNumber evidence="8">1.3.3.4</ecNumber>
    </submittedName>
</protein>
<dbReference type="GO" id="GO:0006783">
    <property type="term" value="P:heme biosynthetic process"/>
    <property type="evidence" value="ECO:0007669"/>
    <property type="project" value="UniProtKB-KW"/>
</dbReference>
<dbReference type="Gene3D" id="1.10.3110.10">
    <property type="entry name" value="protoporphyrinogen ix oxidase, domain 3"/>
    <property type="match status" value="1"/>
</dbReference>
<dbReference type="SUPFAM" id="SSF54373">
    <property type="entry name" value="FAD-linked reductases, C-terminal domain"/>
    <property type="match status" value="1"/>
</dbReference>
<comment type="cofactor">
    <cofactor evidence="1">
        <name>FAD</name>
        <dbReference type="ChEBI" id="CHEBI:57692"/>
    </cofactor>
</comment>
<dbReference type="Pfam" id="PF01593">
    <property type="entry name" value="Amino_oxidase"/>
    <property type="match status" value="1"/>
</dbReference>